<evidence type="ECO:0000313" key="3">
    <source>
        <dbReference type="Proteomes" id="UP000821866"/>
    </source>
</evidence>
<gene>
    <name evidence="2" type="ORF">HPB51_027984</name>
</gene>
<feature type="compositionally biased region" description="Polar residues" evidence="1">
    <location>
        <begin position="37"/>
        <end position="50"/>
    </location>
</feature>
<reference evidence="2" key="2">
    <citation type="submission" date="2021-09" db="EMBL/GenBank/DDBJ databases">
        <authorList>
            <person name="Jia N."/>
            <person name="Wang J."/>
            <person name="Shi W."/>
            <person name="Du L."/>
            <person name="Sun Y."/>
            <person name="Zhan W."/>
            <person name="Jiang J."/>
            <person name="Wang Q."/>
            <person name="Zhang B."/>
            <person name="Ji P."/>
            <person name="Sakyi L.B."/>
            <person name="Cui X."/>
            <person name="Yuan T."/>
            <person name="Jiang B."/>
            <person name="Yang W."/>
            <person name="Lam T.T.-Y."/>
            <person name="Chang Q."/>
            <person name="Ding S."/>
            <person name="Wang X."/>
            <person name="Zhu J."/>
            <person name="Ruan X."/>
            <person name="Zhao L."/>
            <person name="Wei J."/>
            <person name="Que T."/>
            <person name="Du C."/>
            <person name="Cheng J."/>
            <person name="Dai P."/>
            <person name="Han X."/>
            <person name="Huang E."/>
            <person name="Gao Y."/>
            <person name="Liu J."/>
            <person name="Shao H."/>
            <person name="Ye R."/>
            <person name="Li L."/>
            <person name="Wei W."/>
            <person name="Wang X."/>
            <person name="Wang C."/>
            <person name="Huo Q."/>
            <person name="Li W."/>
            <person name="Guo W."/>
            <person name="Chen H."/>
            <person name="Chen S."/>
            <person name="Zhou L."/>
            <person name="Zhou L."/>
            <person name="Ni X."/>
            <person name="Tian J."/>
            <person name="Zhou Y."/>
            <person name="Sheng Y."/>
            <person name="Liu T."/>
            <person name="Pan Y."/>
            <person name="Xia L."/>
            <person name="Li J."/>
            <person name="Zhao F."/>
            <person name="Cao W."/>
        </authorList>
    </citation>
    <scope>NUCLEOTIDE SEQUENCE</scope>
    <source>
        <strain evidence="2">Rmic-2018</strain>
        <tissue evidence="2">Larvae</tissue>
    </source>
</reference>
<proteinExistence type="predicted"/>
<evidence type="ECO:0000256" key="1">
    <source>
        <dbReference type="SAM" id="MobiDB-lite"/>
    </source>
</evidence>
<protein>
    <submittedName>
        <fullName evidence="2">Uncharacterized protein</fullName>
    </submittedName>
</protein>
<comment type="caution">
    <text evidence="2">The sequence shown here is derived from an EMBL/GenBank/DDBJ whole genome shotgun (WGS) entry which is preliminary data.</text>
</comment>
<feature type="region of interest" description="Disordered" evidence="1">
    <location>
        <begin position="36"/>
        <end position="62"/>
    </location>
</feature>
<evidence type="ECO:0000313" key="2">
    <source>
        <dbReference type="EMBL" id="KAH7958031.1"/>
    </source>
</evidence>
<name>A0A9J6CY86_RHIMP</name>
<dbReference type="AlphaFoldDB" id="A0A9J6CY86"/>
<dbReference type="Proteomes" id="UP000821866">
    <property type="component" value="Unassembled WGS sequence"/>
</dbReference>
<accession>A0A9J6CY86</accession>
<sequence>MLVRFPQPAALFIVMPGIDEVAEFPGVTGFVDYTHPLSDTENDQNISNPCEPSVSVPDSDTEDALDRMHEGTMVESTFDNDIDGAPLHMLEDATRTSISDTDTEEAMDHLHEAAMVEPMTMTETEKEVSACRTRRNHKAVLINIFCFCKQVRRRNQWTQWKNMMAEDHIYARTVPASNKCKIFAPTLTEADFLFYTGVKADKEFAKAITVEITKRFNICVED</sequence>
<organism evidence="2 3">
    <name type="scientific">Rhipicephalus microplus</name>
    <name type="common">Cattle tick</name>
    <name type="synonym">Boophilus microplus</name>
    <dbReference type="NCBI Taxonomy" id="6941"/>
    <lineage>
        <taxon>Eukaryota</taxon>
        <taxon>Metazoa</taxon>
        <taxon>Ecdysozoa</taxon>
        <taxon>Arthropoda</taxon>
        <taxon>Chelicerata</taxon>
        <taxon>Arachnida</taxon>
        <taxon>Acari</taxon>
        <taxon>Parasitiformes</taxon>
        <taxon>Ixodida</taxon>
        <taxon>Ixodoidea</taxon>
        <taxon>Ixodidae</taxon>
        <taxon>Rhipicephalinae</taxon>
        <taxon>Rhipicephalus</taxon>
        <taxon>Boophilus</taxon>
    </lineage>
</organism>
<reference evidence="2" key="1">
    <citation type="journal article" date="2020" name="Cell">
        <title>Large-Scale Comparative Analyses of Tick Genomes Elucidate Their Genetic Diversity and Vector Capacities.</title>
        <authorList>
            <consortium name="Tick Genome and Microbiome Consortium (TIGMIC)"/>
            <person name="Jia N."/>
            <person name="Wang J."/>
            <person name="Shi W."/>
            <person name="Du L."/>
            <person name="Sun Y."/>
            <person name="Zhan W."/>
            <person name="Jiang J.F."/>
            <person name="Wang Q."/>
            <person name="Zhang B."/>
            <person name="Ji P."/>
            <person name="Bell-Sakyi L."/>
            <person name="Cui X.M."/>
            <person name="Yuan T.T."/>
            <person name="Jiang B.G."/>
            <person name="Yang W.F."/>
            <person name="Lam T.T."/>
            <person name="Chang Q.C."/>
            <person name="Ding S.J."/>
            <person name="Wang X.J."/>
            <person name="Zhu J.G."/>
            <person name="Ruan X.D."/>
            <person name="Zhao L."/>
            <person name="Wei J.T."/>
            <person name="Ye R.Z."/>
            <person name="Que T.C."/>
            <person name="Du C.H."/>
            <person name="Zhou Y.H."/>
            <person name="Cheng J.X."/>
            <person name="Dai P.F."/>
            <person name="Guo W.B."/>
            <person name="Han X.H."/>
            <person name="Huang E.J."/>
            <person name="Li L.F."/>
            <person name="Wei W."/>
            <person name="Gao Y.C."/>
            <person name="Liu J.Z."/>
            <person name="Shao H.Z."/>
            <person name="Wang X."/>
            <person name="Wang C.C."/>
            <person name="Yang T.C."/>
            <person name="Huo Q.B."/>
            <person name="Li W."/>
            <person name="Chen H.Y."/>
            <person name="Chen S.E."/>
            <person name="Zhou L.G."/>
            <person name="Ni X.B."/>
            <person name="Tian J.H."/>
            <person name="Sheng Y."/>
            <person name="Liu T."/>
            <person name="Pan Y.S."/>
            <person name="Xia L.Y."/>
            <person name="Li J."/>
            <person name="Zhao F."/>
            <person name="Cao W.C."/>
        </authorList>
    </citation>
    <scope>NUCLEOTIDE SEQUENCE</scope>
    <source>
        <strain evidence="2">Rmic-2018</strain>
    </source>
</reference>
<keyword evidence="3" id="KW-1185">Reference proteome</keyword>
<dbReference type="EMBL" id="JABSTU010004606">
    <property type="protein sequence ID" value="KAH7958031.1"/>
    <property type="molecule type" value="Genomic_DNA"/>
</dbReference>